<gene>
    <name evidence="10" type="ORF">A5886_001924</name>
</gene>
<dbReference type="CDD" id="cd03228">
    <property type="entry name" value="ABCC_MRP_Like"/>
    <property type="match status" value="1"/>
</dbReference>
<feature type="domain" description="ABC transmembrane type-1" evidence="9">
    <location>
        <begin position="14"/>
        <end position="286"/>
    </location>
</feature>
<dbReference type="GO" id="GO:0005524">
    <property type="term" value="F:ATP binding"/>
    <property type="evidence" value="ECO:0007669"/>
    <property type="project" value="UniProtKB-KW"/>
</dbReference>
<feature type="transmembrane region" description="Helical" evidence="7">
    <location>
        <begin position="39"/>
        <end position="65"/>
    </location>
</feature>
<dbReference type="EMBL" id="NGKU01000001">
    <property type="protein sequence ID" value="OTN76845.1"/>
    <property type="molecule type" value="Genomic_DNA"/>
</dbReference>
<evidence type="ECO:0000313" key="10">
    <source>
        <dbReference type="EMBL" id="OTN76845.1"/>
    </source>
</evidence>
<dbReference type="InterPro" id="IPR027417">
    <property type="entry name" value="P-loop_NTPase"/>
</dbReference>
<dbReference type="PROSITE" id="PS50929">
    <property type="entry name" value="ABC_TM1F"/>
    <property type="match status" value="1"/>
</dbReference>
<comment type="subcellular location">
    <subcellularLocation>
        <location evidence="1">Cell membrane</location>
        <topology evidence="1">Multi-pass membrane protein</topology>
    </subcellularLocation>
</comment>
<feature type="domain" description="ABC transporter" evidence="8">
    <location>
        <begin position="316"/>
        <end position="518"/>
    </location>
</feature>
<organism evidence="10 11">
    <name type="scientific">Candidatus Enterococcus testudinis</name>
    <dbReference type="NCBI Taxonomy" id="1834191"/>
    <lineage>
        <taxon>Bacteria</taxon>
        <taxon>Bacillati</taxon>
        <taxon>Bacillota</taxon>
        <taxon>Bacilli</taxon>
        <taxon>Lactobacillales</taxon>
        <taxon>Enterococcaceae</taxon>
        <taxon>Enterococcus</taxon>
    </lineage>
</organism>
<protein>
    <recommendedName>
        <fullName evidence="12">ABC transporter ATP-binding protein</fullName>
    </recommendedName>
</protein>
<dbReference type="Proteomes" id="UP000195043">
    <property type="component" value="Unassembled WGS sequence"/>
</dbReference>
<dbReference type="InterPro" id="IPR003439">
    <property type="entry name" value="ABC_transporter-like_ATP-bd"/>
</dbReference>
<keyword evidence="3" id="KW-0547">Nucleotide-binding</keyword>
<keyword evidence="4" id="KW-0067">ATP-binding</keyword>
<evidence type="ECO:0000256" key="3">
    <source>
        <dbReference type="ARBA" id="ARBA00022741"/>
    </source>
</evidence>
<comment type="caution">
    <text evidence="10">The sequence shown here is derived from an EMBL/GenBank/DDBJ whole genome shotgun (WGS) entry which is preliminary data.</text>
</comment>
<proteinExistence type="predicted"/>
<keyword evidence="6 7" id="KW-0472">Membrane</keyword>
<evidence type="ECO:0000259" key="8">
    <source>
        <dbReference type="PROSITE" id="PS50893"/>
    </source>
</evidence>
<dbReference type="RefSeq" id="WP_086274901.1">
    <property type="nucleotide sequence ID" value="NZ_NGKU01000001.1"/>
</dbReference>
<evidence type="ECO:0000256" key="1">
    <source>
        <dbReference type="ARBA" id="ARBA00004651"/>
    </source>
</evidence>
<feature type="transmembrane region" description="Helical" evidence="7">
    <location>
        <begin position="142"/>
        <end position="162"/>
    </location>
</feature>
<dbReference type="InterPro" id="IPR011527">
    <property type="entry name" value="ABC1_TM_dom"/>
</dbReference>
<evidence type="ECO:0000313" key="11">
    <source>
        <dbReference type="Proteomes" id="UP000195043"/>
    </source>
</evidence>
<dbReference type="InterPro" id="IPR036640">
    <property type="entry name" value="ABC1_TM_sf"/>
</dbReference>
<dbReference type="InterPro" id="IPR039421">
    <property type="entry name" value="Type_1_exporter"/>
</dbReference>
<reference evidence="10 11" key="1">
    <citation type="submission" date="2017-05" db="EMBL/GenBank/DDBJ databases">
        <title>The Genome Sequence of Enterococcus sp. 8G7_MSG3316.</title>
        <authorList>
            <consortium name="The Broad Institute Genomics Platform"/>
            <consortium name="The Broad Institute Genomic Center for Infectious Diseases"/>
            <person name="Earl A."/>
            <person name="Manson A."/>
            <person name="Schwartman J."/>
            <person name="Gilmore M."/>
            <person name="Abouelleil A."/>
            <person name="Cao P."/>
            <person name="Chapman S."/>
            <person name="Cusick C."/>
            <person name="Shea T."/>
            <person name="Young S."/>
            <person name="Neafsey D."/>
            <person name="Nusbaum C."/>
            <person name="Birren B."/>
        </authorList>
    </citation>
    <scope>NUCLEOTIDE SEQUENCE [LARGE SCALE GENOMIC DNA]</scope>
    <source>
        <strain evidence="10 11">8G7_MSG3316</strain>
    </source>
</reference>
<dbReference type="PANTHER" id="PTHR24221:SF654">
    <property type="entry name" value="ATP-BINDING CASSETTE SUB-FAMILY B MEMBER 6"/>
    <property type="match status" value="1"/>
</dbReference>
<dbReference type="Pfam" id="PF00005">
    <property type="entry name" value="ABC_tran"/>
    <property type="match status" value="1"/>
</dbReference>
<evidence type="ECO:0000256" key="5">
    <source>
        <dbReference type="ARBA" id="ARBA00022989"/>
    </source>
</evidence>
<dbReference type="InterPro" id="IPR003593">
    <property type="entry name" value="AAA+_ATPase"/>
</dbReference>
<sequence length="520" mass="58683">MFAIIRKNKVFISLSMLLVMLTALSTFIFPLLLQETSKYPFAQLVVLLIVTLAATYSAQFFLIVLKERYAAKLNNDHLFELLIQMKQMSYPELSQKQPTYLLNRIFGVVDAYYLFICGSFSDSLRCFILITVSILMCLNIHWLLGLPLLFLIPINLMGYYAINKKLAKKMANMQETAADTNKELLTTINHVETMKQWSNQTYKQLFEHQLYAMYQTLANTNIFAQAASLVITMLNQVAQIGVYVFVVQGILQESIPATAIILVGVLLPIYFSALSGMTKINLDTTTLKTNQQFVKEELAVPISQMIPHQNQVIFQLTLNHPEIMLNNQIFHFTIDTTIKKGEHIYLSGASGTGKSTLLKAISGFYPAKGIALNGVADKEQTIQYNNLTNEQLLYIPQEPTILSRSIEENITWGRKLTTEEKNCLAQSHILDPLFIHRSWTSRLKENGADLSGGEKQRIAIARALISPADILLLDEATSSLDDASVELIMTALKIHAKERIIIYTSHRTDDAVFAHRTISM</sequence>
<dbReference type="PROSITE" id="PS00211">
    <property type="entry name" value="ABC_TRANSPORTER_1"/>
    <property type="match status" value="1"/>
</dbReference>
<evidence type="ECO:0000256" key="7">
    <source>
        <dbReference type="SAM" id="Phobius"/>
    </source>
</evidence>
<dbReference type="PANTHER" id="PTHR24221">
    <property type="entry name" value="ATP-BINDING CASSETTE SUB-FAMILY B"/>
    <property type="match status" value="1"/>
</dbReference>
<evidence type="ECO:0000256" key="6">
    <source>
        <dbReference type="ARBA" id="ARBA00023136"/>
    </source>
</evidence>
<dbReference type="GO" id="GO:0140359">
    <property type="term" value="F:ABC-type transporter activity"/>
    <property type="evidence" value="ECO:0007669"/>
    <property type="project" value="InterPro"/>
</dbReference>
<keyword evidence="2 7" id="KW-0812">Transmembrane</keyword>
<evidence type="ECO:0000256" key="2">
    <source>
        <dbReference type="ARBA" id="ARBA00022692"/>
    </source>
</evidence>
<evidence type="ECO:0000259" key="9">
    <source>
        <dbReference type="PROSITE" id="PS50929"/>
    </source>
</evidence>
<evidence type="ECO:0008006" key="12">
    <source>
        <dbReference type="Google" id="ProtNLM"/>
    </source>
</evidence>
<dbReference type="OrthoDB" id="3185510at2"/>
<feature type="transmembrane region" description="Helical" evidence="7">
    <location>
        <begin position="222"/>
        <end position="248"/>
    </location>
</feature>
<dbReference type="Gene3D" id="3.40.50.300">
    <property type="entry name" value="P-loop containing nucleotide triphosphate hydrolases"/>
    <property type="match status" value="1"/>
</dbReference>
<dbReference type="SUPFAM" id="SSF90123">
    <property type="entry name" value="ABC transporter transmembrane region"/>
    <property type="match status" value="1"/>
</dbReference>
<dbReference type="GO" id="GO:0005886">
    <property type="term" value="C:plasma membrane"/>
    <property type="evidence" value="ECO:0007669"/>
    <property type="project" value="UniProtKB-SubCell"/>
</dbReference>
<accession>A0A242A728</accession>
<dbReference type="Gene3D" id="1.20.1560.10">
    <property type="entry name" value="ABC transporter type 1, transmembrane domain"/>
    <property type="match status" value="1"/>
</dbReference>
<feature type="transmembrane region" description="Helical" evidence="7">
    <location>
        <begin position="254"/>
        <end position="273"/>
    </location>
</feature>
<dbReference type="InterPro" id="IPR017871">
    <property type="entry name" value="ABC_transporter-like_CS"/>
</dbReference>
<keyword evidence="5 7" id="KW-1133">Transmembrane helix</keyword>
<feature type="transmembrane region" description="Helical" evidence="7">
    <location>
        <begin position="111"/>
        <end position="136"/>
    </location>
</feature>
<dbReference type="SMART" id="SM00382">
    <property type="entry name" value="AAA"/>
    <property type="match status" value="1"/>
</dbReference>
<keyword evidence="11" id="KW-1185">Reference proteome</keyword>
<dbReference type="GO" id="GO:0034040">
    <property type="term" value="F:ATPase-coupled lipid transmembrane transporter activity"/>
    <property type="evidence" value="ECO:0007669"/>
    <property type="project" value="TreeGrafter"/>
</dbReference>
<dbReference type="AlphaFoldDB" id="A0A242A728"/>
<dbReference type="STRING" id="1834191.A5886_001924"/>
<evidence type="ECO:0000256" key="4">
    <source>
        <dbReference type="ARBA" id="ARBA00022840"/>
    </source>
</evidence>
<feature type="transmembrane region" description="Helical" evidence="7">
    <location>
        <begin position="12"/>
        <end position="33"/>
    </location>
</feature>
<dbReference type="PROSITE" id="PS50893">
    <property type="entry name" value="ABC_TRANSPORTER_2"/>
    <property type="match status" value="1"/>
</dbReference>
<name>A0A242A728_9ENTE</name>
<dbReference type="SUPFAM" id="SSF52540">
    <property type="entry name" value="P-loop containing nucleoside triphosphate hydrolases"/>
    <property type="match status" value="1"/>
</dbReference>
<dbReference type="GO" id="GO:0016887">
    <property type="term" value="F:ATP hydrolysis activity"/>
    <property type="evidence" value="ECO:0007669"/>
    <property type="project" value="InterPro"/>
</dbReference>